<comment type="similarity">
    <text evidence="1">Belongs to the ROK (NagC/XylR) family.</text>
</comment>
<dbReference type="Proteomes" id="UP001174314">
    <property type="component" value="Chromosome"/>
</dbReference>
<dbReference type="AlphaFoldDB" id="A0AAU0PYK0"/>
<sequence>MALTLALDIGGTKIAWGLIDDDAPRTVIAHGRVPSQPAGGNTADQLEVAVTEALAAPALSSPELAAGSAASARTSSSTSENTIARVGVAAAGVIDPNTATVTRAGATMPGWEGTDIAARIARHIDAPVFAHNDVRVWAFGEHTLCWRDEYPHSRLLYVSLGTGVGAAFVINDDLAAGNRGTAGEISELYCPHYGSGVARCEDVASGPGLVATYHEAISERDGQSGSRRDAALASPSTVTDLMEMEQQGDSLSTDVLDRNLHGFGQMLGTLAMGLDLDAIILGGGVSGLGEAITRRIRDGVRSHLAYSVRPCDIRDSALREGPLVAAAVYARARHKRS</sequence>
<dbReference type="PANTHER" id="PTHR18964">
    <property type="entry name" value="ROK (REPRESSOR, ORF, KINASE) FAMILY"/>
    <property type="match status" value="1"/>
</dbReference>
<proteinExistence type="inferred from homology"/>
<gene>
    <name evidence="2" type="ORF">Q0N40_09580</name>
</gene>
<evidence type="ECO:0000256" key="1">
    <source>
        <dbReference type="ARBA" id="ARBA00006479"/>
    </source>
</evidence>
<dbReference type="SUPFAM" id="SSF53067">
    <property type="entry name" value="Actin-like ATPase domain"/>
    <property type="match status" value="1"/>
</dbReference>
<name>A0AAU0PYK0_9CORY</name>
<dbReference type="RefSeq" id="WP_221923857.1">
    <property type="nucleotide sequence ID" value="NZ_CP137757.1"/>
</dbReference>
<dbReference type="Pfam" id="PF00480">
    <property type="entry name" value="ROK"/>
    <property type="match status" value="1"/>
</dbReference>
<evidence type="ECO:0000313" key="2">
    <source>
        <dbReference type="EMBL" id="WPF24766.1"/>
    </source>
</evidence>
<protein>
    <submittedName>
        <fullName evidence="2">ROK family protein</fullName>
    </submittedName>
</protein>
<organism evidence="2 3">
    <name type="scientific">Corynebacterium pseudokroppenstedtii</name>
    <dbReference type="NCBI Taxonomy" id="2804917"/>
    <lineage>
        <taxon>Bacteria</taxon>
        <taxon>Bacillati</taxon>
        <taxon>Actinomycetota</taxon>
        <taxon>Actinomycetes</taxon>
        <taxon>Mycobacteriales</taxon>
        <taxon>Corynebacteriaceae</taxon>
        <taxon>Corynebacterium</taxon>
    </lineage>
</organism>
<dbReference type="InterPro" id="IPR000600">
    <property type="entry name" value="ROK"/>
</dbReference>
<keyword evidence="3" id="KW-1185">Reference proteome</keyword>
<dbReference type="EMBL" id="CP137757">
    <property type="protein sequence ID" value="WPF24766.1"/>
    <property type="molecule type" value="Genomic_DNA"/>
</dbReference>
<accession>A0AAU0PYK0</accession>
<dbReference type="PANTHER" id="PTHR18964:SF169">
    <property type="entry name" value="N-ACETYLMANNOSAMINE KINASE"/>
    <property type="match status" value="1"/>
</dbReference>
<dbReference type="Gene3D" id="3.30.420.40">
    <property type="match status" value="2"/>
</dbReference>
<reference evidence="2 3" key="1">
    <citation type="submission" date="2023-10" db="EMBL/GenBank/DDBJ databases">
        <title>complete genome sequence of Corynebacterium pseudokroppenstedtii P15-C1.</title>
        <authorList>
            <person name="Bruggemann H."/>
            <person name="Poehlein A."/>
        </authorList>
    </citation>
    <scope>NUCLEOTIDE SEQUENCE [LARGE SCALE GENOMIC DNA]</scope>
    <source>
        <strain evidence="2 3">P15_C1</strain>
    </source>
</reference>
<dbReference type="KEGG" id="cpsk:Q0N40_09580"/>
<dbReference type="InterPro" id="IPR043129">
    <property type="entry name" value="ATPase_NBD"/>
</dbReference>
<evidence type="ECO:0000313" key="3">
    <source>
        <dbReference type="Proteomes" id="UP001174314"/>
    </source>
</evidence>